<name>A0ABY8I775_9BURK</name>
<evidence type="ECO:0000256" key="1">
    <source>
        <dbReference type="SAM" id="SignalP"/>
    </source>
</evidence>
<feature type="chain" id="PRO_5046605324" evidence="1">
    <location>
        <begin position="32"/>
        <end position="136"/>
    </location>
</feature>
<sequence length="136" mass="14169">MGMTLFTRRFAAWIACFAILLAALAPSISQAVANAKQESGSGWAEICSVAGIRFVQLVQADDDGAADEKSGGKAMQMEHCAFCSTHAGSVGLPPTNPVLPLPVASGTAIFPALYYQSPSPLFIWSTAQSRAPPALV</sequence>
<reference evidence="2 3" key="1">
    <citation type="submission" date="2023-04" db="EMBL/GenBank/DDBJ databases">
        <title>Nanopore sequencing of Janthinobacterium from water.</title>
        <authorList>
            <person name="Ciuchcinski K."/>
            <person name="Rokowska A."/>
            <person name="Dziewit L."/>
        </authorList>
    </citation>
    <scope>NUCLEOTIDE SEQUENCE [LARGE SCALE GENOMIC DNA]</scope>
    <source>
        <strain evidence="2 3">DEMB2</strain>
    </source>
</reference>
<dbReference type="InterPro" id="IPR021333">
    <property type="entry name" value="DUF2946"/>
</dbReference>
<accession>A0ABY8I775</accession>
<dbReference type="Pfam" id="PF11162">
    <property type="entry name" value="DUF2946"/>
    <property type="match status" value="1"/>
</dbReference>
<dbReference type="RefSeq" id="WP_233516250.1">
    <property type="nucleotide sequence ID" value="NZ_CP121464.1"/>
</dbReference>
<keyword evidence="1" id="KW-0732">Signal</keyword>
<protein>
    <submittedName>
        <fullName evidence="2">DUF2946 domain-containing protein</fullName>
    </submittedName>
</protein>
<feature type="signal peptide" evidence="1">
    <location>
        <begin position="1"/>
        <end position="31"/>
    </location>
</feature>
<gene>
    <name evidence="2" type="ORF">P9875_06310</name>
</gene>
<keyword evidence="3" id="KW-1185">Reference proteome</keyword>
<evidence type="ECO:0000313" key="2">
    <source>
        <dbReference type="EMBL" id="WFR80776.1"/>
    </source>
</evidence>
<dbReference type="Proteomes" id="UP001219584">
    <property type="component" value="Chromosome"/>
</dbReference>
<dbReference type="EMBL" id="CP121464">
    <property type="protein sequence ID" value="WFR80776.1"/>
    <property type="molecule type" value="Genomic_DNA"/>
</dbReference>
<evidence type="ECO:0000313" key="3">
    <source>
        <dbReference type="Proteomes" id="UP001219584"/>
    </source>
</evidence>
<organism evidence="2 3">
    <name type="scientific">Janthinobacterium rivuli</name>
    <dbReference type="NCBI Taxonomy" id="2751478"/>
    <lineage>
        <taxon>Bacteria</taxon>
        <taxon>Pseudomonadati</taxon>
        <taxon>Pseudomonadota</taxon>
        <taxon>Betaproteobacteria</taxon>
        <taxon>Burkholderiales</taxon>
        <taxon>Oxalobacteraceae</taxon>
        <taxon>Janthinobacterium</taxon>
    </lineage>
</organism>
<proteinExistence type="predicted"/>